<gene>
    <name evidence="1" type="ORF">VSS16_26625</name>
</gene>
<proteinExistence type="predicted"/>
<protein>
    <submittedName>
        <fullName evidence="1">Uncharacterized protein</fullName>
    </submittedName>
</protein>
<keyword evidence="2" id="KW-1185">Reference proteome</keyword>
<name>A0ABV5EHD7_9ACTN</name>
<dbReference type="EMBL" id="JAYMRP010000029">
    <property type="protein sequence ID" value="MFB8776274.1"/>
    <property type="molecule type" value="Genomic_DNA"/>
</dbReference>
<accession>A0ABV5EHD7</accession>
<sequence length="177" mass="18564">MNCTKGEGTNLIPWRGGGGMLSEAMVALAAAGGTAVVQAAGTDAWAGLRQQVARWFGRGNAQRESAELLRLDQTATALEVAEAEQVERVRLRQEASWEAWFIALLESLDEEQRERAATELHTLLAHQDPQGGVSAREGGVAAGRDVNVKAEQGSIAAAVVHGGANIGTPTQPDPSQG</sequence>
<dbReference type="RefSeq" id="WP_376734825.1">
    <property type="nucleotide sequence ID" value="NZ_JAYMRP010000029.1"/>
</dbReference>
<dbReference type="Proteomes" id="UP001585080">
    <property type="component" value="Unassembled WGS sequence"/>
</dbReference>
<comment type="caution">
    <text evidence="1">The sequence shown here is derived from an EMBL/GenBank/DDBJ whole genome shotgun (WGS) entry which is preliminary data.</text>
</comment>
<evidence type="ECO:0000313" key="2">
    <source>
        <dbReference type="Proteomes" id="UP001585080"/>
    </source>
</evidence>
<reference evidence="1 2" key="1">
    <citation type="submission" date="2024-01" db="EMBL/GenBank/DDBJ databases">
        <title>Genome mining of biosynthetic gene clusters to explore secondary metabolites of Streptomyces sp.</title>
        <authorList>
            <person name="Baig A."/>
            <person name="Ajitkumar Shintre N."/>
            <person name="Kumar H."/>
            <person name="Anbarasu A."/>
            <person name="Ramaiah S."/>
        </authorList>
    </citation>
    <scope>NUCLEOTIDE SEQUENCE [LARGE SCALE GENOMIC DNA]</scope>
    <source>
        <strain evidence="1 2">A57</strain>
    </source>
</reference>
<evidence type="ECO:0000313" key="1">
    <source>
        <dbReference type="EMBL" id="MFB8776274.1"/>
    </source>
</evidence>
<organism evidence="1 2">
    <name type="scientific">Streptomyces broussonetiae</name>
    <dbReference type="NCBI Taxonomy" id="2686304"/>
    <lineage>
        <taxon>Bacteria</taxon>
        <taxon>Bacillati</taxon>
        <taxon>Actinomycetota</taxon>
        <taxon>Actinomycetes</taxon>
        <taxon>Kitasatosporales</taxon>
        <taxon>Streptomycetaceae</taxon>
        <taxon>Streptomyces</taxon>
    </lineage>
</organism>